<dbReference type="AlphaFoldDB" id="A0A7Y3W693"/>
<sequence length="100" mass="10804">MSAPDQAGDGSSEQSDDVARSNLPFSLRPKPEAISDYDELDAPIVRIASKRGHCRLVGKAFNHSTLFWDVVSIAGEGLVTRRIAKAKAHIVRCAECPAEV</sequence>
<evidence type="ECO:0000313" key="3">
    <source>
        <dbReference type="Proteomes" id="UP000536835"/>
    </source>
</evidence>
<feature type="region of interest" description="Disordered" evidence="1">
    <location>
        <begin position="1"/>
        <end position="30"/>
    </location>
</feature>
<reference evidence="2 3" key="1">
    <citation type="submission" date="2020-05" db="EMBL/GenBank/DDBJ databases">
        <title>Parvularcula mediterraneae sp. nov., isolated from polypropylene straw from shallow seawater of the seashore of Laganas in Zakynthos island, Greece.</title>
        <authorList>
            <person name="Szabo I."/>
            <person name="Al-Omari J."/>
            <person name="Rado J."/>
            <person name="Szerdahelyi G.S."/>
        </authorList>
    </citation>
    <scope>NUCLEOTIDE SEQUENCE [LARGE SCALE GENOMIC DNA]</scope>
    <source>
        <strain evidence="2 3">ZS-1/3</strain>
    </source>
</reference>
<evidence type="ECO:0000313" key="2">
    <source>
        <dbReference type="EMBL" id="NNU17484.1"/>
    </source>
</evidence>
<dbReference type="EMBL" id="JABFCX010000003">
    <property type="protein sequence ID" value="NNU17484.1"/>
    <property type="molecule type" value="Genomic_DNA"/>
</dbReference>
<gene>
    <name evidence="2" type="ORF">HK107_14220</name>
</gene>
<dbReference type="Proteomes" id="UP000536835">
    <property type="component" value="Unassembled WGS sequence"/>
</dbReference>
<comment type="caution">
    <text evidence="2">The sequence shown here is derived from an EMBL/GenBank/DDBJ whole genome shotgun (WGS) entry which is preliminary data.</text>
</comment>
<proteinExistence type="predicted"/>
<protein>
    <submittedName>
        <fullName evidence="2">Uncharacterized protein</fullName>
    </submittedName>
</protein>
<dbReference type="RefSeq" id="WP_173200948.1">
    <property type="nucleotide sequence ID" value="NZ_JABFCX010000003.1"/>
</dbReference>
<name>A0A7Y3W693_9PROT</name>
<evidence type="ECO:0000256" key="1">
    <source>
        <dbReference type="SAM" id="MobiDB-lite"/>
    </source>
</evidence>
<keyword evidence="3" id="KW-1185">Reference proteome</keyword>
<organism evidence="2 3">
    <name type="scientific">Parvularcula mediterranea</name>
    <dbReference type="NCBI Taxonomy" id="2732508"/>
    <lineage>
        <taxon>Bacteria</taxon>
        <taxon>Pseudomonadati</taxon>
        <taxon>Pseudomonadota</taxon>
        <taxon>Alphaproteobacteria</taxon>
        <taxon>Parvularculales</taxon>
        <taxon>Parvularculaceae</taxon>
        <taxon>Parvularcula</taxon>
    </lineage>
</organism>
<accession>A0A7Y3W693</accession>